<dbReference type="CDD" id="cd00333">
    <property type="entry name" value="MIP"/>
    <property type="match status" value="1"/>
</dbReference>
<proteinExistence type="inferred from homology"/>
<feature type="non-terminal residue" evidence="13">
    <location>
        <position position="1"/>
    </location>
</feature>
<comment type="similarity">
    <text evidence="2 10">Belongs to the MIP/aquaporin (TC 1.A.8) family.</text>
</comment>
<dbReference type="Gene3D" id="1.20.1080.10">
    <property type="entry name" value="Glycerol uptake facilitator protein"/>
    <property type="match status" value="1"/>
</dbReference>
<organism evidence="13 14">
    <name type="scientific">Polyodon spathula</name>
    <name type="common">North American paddlefish</name>
    <name type="synonym">Squalus spathula</name>
    <dbReference type="NCBI Taxonomy" id="7913"/>
    <lineage>
        <taxon>Eukaryota</taxon>
        <taxon>Metazoa</taxon>
        <taxon>Chordata</taxon>
        <taxon>Craniata</taxon>
        <taxon>Vertebrata</taxon>
        <taxon>Euteleostomi</taxon>
        <taxon>Actinopterygii</taxon>
        <taxon>Chondrostei</taxon>
        <taxon>Acipenseriformes</taxon>
        <taxon>Polyodontidae</taxon>
        <taxon>Polyodon</taxon>
    </lineage>
</organism>
<dbReference type="PRINTS" id="PR02019">
    <property type="entry name" value="AQUAPORIN7"/>
</dbReference>
<dbReference type="Pfam" id="PF00230">
    <property type="entry name" value="MIP"/>
    <property type="match status" value="1"/>
</dbReference>
<evidence type="ECO:0000256" key="4">
    <source>
        <dbReference type="ARBA" id="ARBA00022692"/>
    </source>
</evidence>
<evidence type="ECO:0000313" key="13">
    <source>
        <dbReference type="EMBL" id="MBN3287542.1"/>
    </source>
</evidence>
<feature type="transmembrane region" description="Helical" evidence="11">
    <location>
        <begin position="144"/>
        <end position="164"/>
    </location>
</feature>
<keyword evidence="5 11" id="KW-1133">Transmembrane helix</keyword>
<feature type="signal peptide" evidence="12">
    <location>
        <begin position="1"/>
        <end position="22"/>
    </location>
</feature>
<feature type="transmembrane region" description="Helical" evidence="11">
    <location>
        <begin position="176"/>
        <end position="197"/>
    </location>
</feature>
<evidence type="ECO:0000256" key="10">
    <source>
        <dbReference type="RuleBase" id="RU000477"/>
    </source>
</evidence>
<feature type="transmembrane region" description="Helical" evidence="11">
    <location>
        <begin position="118"/>
        <end position="138"/>
    </location>
</feature>
<evidence type="ECO:0000256" key="7">
    <source>
        <dbReference type="ARBA" id="ARBA00033993"/>
    </source>
</evidence>
<evidence type="ECO:0000256" key="9">
    <source>
        <dbReference type="ARBA" id="ARBA00049405"/>
    </source>
</evidence>
<keyword evidence="14" id="KW-1185">Reference proteome</keyword>
<comment type="catalytic activity">
    <reaction evidence="8">
        <text>H2O(in) = H2O(out)</text>
        <dbReference type="Rhea" id="RHEA:29667"/>
        <dbReference type="ChEBI" id="CHEBI:15377"/>
    </reaction>
</comment>
<evidence type="ECO:0000256" key="11">
    <source>
        <dbReference type="SAM" id="Phobius"/>
    </source>
</evidence>
<accession>A0ABS2YNK7</accession>
<dbReference type="PRINTS" id="PR00783">
    <property type="entry name" value="MINTRINSICP"/>
</dbReference>
<keyword evidence="4 10" id="KW-0812">Transmembrane</keyword>
<dbReference type="EMBL" id="JAAWVQ010167010">
    <property type="protein sequence ID" value="MBN3287542.1"/>
    <property type="molecule type" value="Genomic_DNA"/>
</dbReference>
<comment type="catalytic activity">
    <reaction evidence="7">
        <text>urea(in) = urea(out)</text>
        <dbReference type="Rhea" id="RHEA:32799"/>
        <dbReference type="ChEBI" id="CHEBI:16199"/>
    </reaction>
</comment>
<dbReference type="Proteomes" id="UP001166093">
    <property type="component" value="Unassembled WGS sequence"/>
</dbReference>
<feature type="transmembrane region" description="Helical" evidence="11">
    <location>
        <begin position="37"/>
        <end position="56"/>
    </location>
</feature>
<dbReference type="InterPro" id="IPR000425">
    <property type="entry name" value="MIP"/>
</dbReference>
<keyword evidence="12" id="KW-0732">Signal</keyword>
<evidence type="ECO:0000256" key="1">
    <source>
        <dbReference type="ARBA" id="ARBA00004141"/>
    </source>
</evidence>
<dbReference type="NCBIfam" id="TIGR00861">
    <property type="entry name" value="MIP"/>
    <property type="match status" value="1"/>
</dbReference>
<dbReference type="PROSITE" id="PS00221">
    <property type="entry name" value="MIP"/>
    <property type="match status" value="1"/>
</dbReference>
<feature type="chain" id="PRO_5045716921" evidence="12">
    <location>
        <begin position="23"/>
        <end position="271"/>
    </location>
</feature>
<dbReference type="PANTHER" id="PTHR43829">
    <property type="entry name" value="AQUAPORIN OR AQUAGLYCEROPORIN RELATED"/>
    <property type="match status" value="1"/>
</dbReference>
<name>A0ABS2YNK7_POLSP</name>
<feature type="transmembrane region" description="Helical" evidence="11">
    <location>
        <begin position="225"/>
        <end position="247"/>
    </location>
</feature>
<dbReference type="PANTHER" id="PTHR43829:SF13">
    <property type="entry name" value="AQUAPORIN-10"/>
    <property type="match status" value="1"/>
</dbReference>
<reference evidence="13" key="1">
    <citation type="journal article" date="2021" name="Cell">
        <title>Tracing the genetic footprints of vertebrate landing in non-teleost ray-finned fishes.</title>
        <authorList>
            <person name="Bi X."/>
            <person name="Wang K."/>
            <person name="Yang L."/>
            <person name="Pan H."/>
            <person name="Jiang H."/>
            <person name="Wei Q."/>
            <person name="Fang M."/>
            <person name="Yu H."/>
            <person name="Zhu C."/>
            <person name="Cai Y."/>
            <person name="He Y."/>
            <person name="Gan X."/>
            <person name="Zeng H."/>
            <person name="Yu D."/>
            <person name="Zhu Y."/>
            <person name="Jiang H."/>
            <person name="Qiu Q."/>
            <person name="Yang H."/>
            <person name="Zhang Y.E."/>
            <person name="Wang W."/>
            <person name="Zhu M."/>
            <person name="He S."/>
            <person name="Zhang G."/>
        </authorList>
    </citation>
    <scope>NUCLEOTIDE SEQUENCE</scope>
    <source>
        <strain evidence="13">Pddl_001</strain>
    </source>
</reference>
<dbReference type="SUPFAM" id="SSF81338">
    <property type="entry name" value="Aquaporin-like"/>
    <property type="match status" value="1"/>
</dbReference>
<protein>
    <submittedName>
        <fullName evidence="13">AQP10 protein</fullName>
    </submittedName>
</protein>
<gene>
    <name evidence="13" type="primary">Aqp10</name>
    <name evidence="13" type="ORF">GTO93_0008404</name>
</gene>
<keyword evidence="6 11" id="KW-0472">Membrane</keyword>
<comment type="subcellular location">
    <subcellularLocation>
        <location evidence="1">Membrane</location>
        <topology evidence="1">Multi-pass membrane protein</topology>
    </subcellularLocation>
</comment>
<keyword evidence="3 10" id="KW-0813">Transport</keyword>
<dbReference type="InterPro" id="IPR022357">
    <property type="entry name" value="MIP_CS"/>
</dbReference>
<evidence type="ECO:0000256" key="12">
    <source>
        <dbReference type="SAM" id="SignalP"/>
    </source>
</evidence>
<evidence type="ECO:0000256" key="3">
    <source>
        <dbReference type="ARBA" id="ARBA00022448"/>
    </source>
</evidence>
<sequence>ILKRYLLLLLLLLFFFLLQIFGCGAVAQVTTSSQTRGEYLSINLAFAFGVTFGVHASRGVSGAHLNPAVSLAMCLLGRLPWQKLPVYAFFQLLGAFVAAATVYALYRDAIMHYSGGNLTVTGPLETASIFATYPAPYLSIFNGFVDQVIGTAALLLCVLALGDSQNSPAPKGLEPVLVGLLVLVIGLAMGSNSGYAINPARDLGPRLFTCAGGWGLEVFSAGRHWWWVPLLGPMVGSLVGTAVYYLLIELHHPALKGALEDCRTMNNKYAI</sequence>
<evidence type="ECO:0000256" key="8">
    <source>
        <dbReference type="ARBA" id="ARBA00034651"/>
    </source>
</evidence>
<feature type="transmembrane region" description="Helical" evidence="11">
    <location>
        <begin position="87"/>
        <end position="106"/>
    </location>
</feature>
<dbReference type="InterPro" id="IPR023271">
    <property type="entry name" value="Aquaporin-like"/>
</dbReference>
<evidence type="ECO:0000256" key="5">
    <source>
        <dbReference type="ARBA" id="ARBA00022989"/>
    </source>
</evidence>
<comment type="caution">
    <text evidence="13">The sequence shown here is derived from an EMBL/GenBank/DDBJ whole genome shotgun (WGS) entry which is preliminary data.</text>
</comment>
<comment type="catalytic activity">
    <reaction evidence="9">
        <text>glycerol(in) = glycerol(out)</text>
        <dbReference type="Rhea" id="RHEA:29675"/>
        <dbReference type="ChEBI" id="CHEBI:17754"/>
    </reaction>
</comment>
<evidence type="ECO:0000313" key="14">
    <source>
        <dbReference type="Proteomes" id="UP001166093"/>
    </source>
</evidence>
<dbReference type="InterPro" id="IPR050363">
    <property type="entry name" value="MIP/Aquaporin"/>
</dbReference>
<evidence type="ECO:0000256" key="2">
    <source>
        <dbReference type="ARBA" id="ARBA00006175"/>
    </source>
</evidence>
<evidence type="ECO:0000256" key="6">
    <source>
        <dbReference type="ARBA" id="ARBA00023136"/>
    </source>
</evidence>
<feature type="non-terminal residue" evidence="13">
    <location>
        <position position="271"/>
    </location>
</feature>